<dbReference type="EMBL" id="VSRR010040821">
    <property type="protein sequence ID" value="MPC75312.1"/>
    <property type="molecule type" value="Genomic_DNA"/>
</dbReference>
<keyword evidence="3" id="KW-1185">Reference proteome</keyword>
<dbReference type="Proteomes" id="UP000324222">
    <property type="component" value="Unassembled WGS sequence"/>
</dbReference>
<feature type="compositionally biased region" description="Low complexity" evidence="1">
    <location>
        <begin position="19"/>
        <end position="30"/>
    </location>
</feature>
<proteinExistence type="predicted"/>
<reference evidence="2 3" key="1">
    <citation type="submission" date="2019-05" db="EMBL/GenBank/DDBJ databases">
        <title>Another draft genome of Portunus trituberculatus and its Hox gene families provides insights of decapod evolution.</title>
        <authorList>
            <person name="Jeong J.-H."/>
            <person name="Song I."/>
            <person name="Kim S."/>
            <person name="Choi T."/>
            <person name="Kim D."/>
            <person name="Ryu S."/>
            <person name="Kim W."/>
        </authorList>
    </citation>
    <scope>NUCLEOTIDE SEQUENCE [LARGE SCALE GENOMIC DNA]</scope>
    <source>
        <tissue evidence="2">Muscle</tissue>
    </source>
</reference>
<sequence>MWDVSAGRCVQSAHVRSPTTTTTSTTTATTNSDRRSNGPPRTPPEGIIKAIIFRVFPMATLRAATHVR</sequence>
<feature type="region of interest" description="Disordered" evidence="1">
    <location>
        <begin position="1"/>
        <end position="45"/>
    </location>
</feature>
<evidence type="ECO:0000313" key="2">
    <source>
        <dbReference type="EMBL" id="MPC75312.1"/>
    </source>
</evidence>
<accession>A0A5B7HV87</accession>
<gene>
    <name evidence="2" type="ORF">E2C01_069699</name>
</gene>
<evidence type="ECO:0000313" key="3">
    <source>
        <dbReference type="Proteomes" id="UP000324222"/>
    </source>
</evidence>
<evidence type="ECO:0000256" key="1">
    <source>
        <dbReference type="SAM" id="MobiDB-lite"/>
    </source>
</evidence>
<protein>
    <submittedName>
        <fullName evidence="2">Uncharacterized protein</fullName>
    </submittedName>
</protein>
<organism evidence="2 3">
    <name type="scientific">Portunus trituberculatus</name>
    <name type="common">Swimming crab</name>
    <name type="synonym">Neptunus trituberculatus</name>
    <dbReference type="NCBI Taxonomy" id="210409"/>
    <lineage>
        <taxon>Eukaryota</taxon>
        <taxon>Metazoa</taxon>
        <taxon>Ecdysozoa</taxon>
        <taxon>Arthropoda</taxon>
        <taxon>Crustacea</taxon>
        <taxon>Multicrustacea</taxon>
        <taxon>Malacostraca</taxon>
        <taxon>Eumalacostraca</taxon>
        <taxon>Eucarida</taxon>
        <taxon>Decapoda</taxon>
        <taxon>Pleocyemata</taxon>
        <taxon>Brachyura</taxon>
        <taxon>Eubrachyura</taxon>
        <taxon>Portunoidea</taxon>
        <taxon>Portunidae</taxon>
        <taxon>Portuninae</taxon>
        <taxon>Portunus</taxon>
    </lineage>
</organism>
<dbReference type="AlphaFoldDB" id="A0A5B7HV87"/>
<name>A0A5B7HV87_PORTR</name>
<comment type="caution">
    <text evidence="2">The sequence shown here is derived from an EMBL/GenBank/DDBJ whole genome shotgun (WGS) entry which is preliminary data.</text>
</comment>